<gene>
    <name evidence="5" type="ORF">BJR09_12060</name>
    <name evidence="4" type="ORF">NCTC13830_02042</name>
</gene>
<dbReference type="InterPro" id="IPR053162">
    <property type="entry name" value="DnaD"/>
</dbReference>
<reference evidence="5 7" key="2">
    <citation type="submission" date="2019-04" db="EMBL/GenBank/DDBJ databases">
        <title>Genomic characterization of Staphylococcus petrasii strains.</title>
        <authorList>
            <person name="Vrbovska V."/>
            <person name="Kovarovic V."/>
            <person name="Maslanova I."/>
            <person name="Indrakova A."/>
            <person name="Petras P."/>
            <person name="Sedo O."/>
            <person name="Svec P."/>
            <person name="Fisarova L."/>
            <person name="Sedlacek I."/>
            <person name="Doskar J."/>
            <person name="Pantucek R."/>
        </authorList>
    </citation>
    <scope>NUCLEOTIDE SEQUENCE [LARGE SCALE GENOMIC DNA]</scope>
    <source>
        <strain evidence="5 7">P5404</strain>
    </source>
</reference>
<reference evidence="4 6" key="1">
    <citation type="submission" date="2018-06" db="EMBL/GenBank/DDBJ databases">
        <authorList>
            <consortium name="Pathogen Informatics"/>
            <person name="Doyle S."/>
        </authorList>
    </citation>
    <scope>NUCLEOTIDE SEQUENCE [LARGE SCALE GENOMIC DNA]</scope>
    <source>
        <strain evidence="4 6">NCTC13830</strain>
    </source>
</reference>
<evidence type="ECO:0000256" key="2">
    <source>
        <dbReference type="SAM" id="MobiDB-lite"/>
    </source>
</evidence>
<protein>
    <submittedName>
        <fullName evidence="5">DnaD domain protein</fullName>
    </submittedName>
    <submittedName>
        <fullName evidence="4">Phi ETA orf 22-like protein</fullName>
    </submittedName>
</protein>
<dbReference type="PANTHER" id="PTHR37293:SF9">
    <property type="entry name" value="PHI ETA ORF 22-LIKE PROTEIN"/>
    <property type="match status" value="1"/>
</dbReference>
<dbReference type="AlphaFoldDB" id="A0A380G0I1"/>
<evidence type="ECO:0000313" key="5">
    <source>
        <dbReference type="EMBL" id="TGE15103.1"/>
    </source>
</evidence>
<sequence length="278" mass="31542">MATFRVFKESGEFVIVHKAFIHDASIGWKAKGILLYLLSRPNDWKIYETELIKHTSDGLSSLKSGIKQLEKAGYIKRVRKRDDKGRMQGYDYEVYEQPNHMRKSNVVNENDNSIHMRKSNVGKSNNGKTNVGKSDDGKSHATNNNSTKNKGTYIDSTKNDGSSGTSATQPPPLPSDKSEDAFEFYQQNGFGMLQPTIVEQIKAWIDDFEGNEDIVVEALKEAATNNVYKWAYVNSILKNWYQSGVKSVEDIKARKKAREKQSNQSESNYDNAQYKSLF</sequence>
<dbReference type="InterPro" id="IPR034829">
    <property type="entry name" value="DnaD-like_sf"/>
</dbReference>
<dbReference type="Pfam" id="PF07261">
    <property type="entry name" value="DnaB_2"/>
    <property type="match status" value="1"/>
</dbReference>
<dbReference type="SUPFAM" id="SSF46785">
    <property type="entry name" value="Winged helix' DNA-binding domain"/>
    <property type="match status" value="1"/>
</dbReference>
<dbReference type="InterPro" id="IPR006343">
    <property type="entry name" value="DnaB/C_C"/>
</dbReference>
<dbReference type="Proteomes" id="UP000297598">
    <property type="component" value="Unassembled WGS sequence"/>
</dbReference>
<feature type="domain" description="DnaB/C C-terminal" evidence="3">
    <location>
        <begin position="182"/>
        <end position="254"/>
    </location>
</feature>
<dbReference type="EMBL" id="SRLS01000027">
    <property type="protein sequence ID" value="TGE15103.1"/>
    <property type="molecule type" value="Genomic_DNA"/>
</dbReference>
<dbReference type="OrthoDB" id="3199595at2"/>
<comment type="similarity">
    <text evidence="1">Belongs to the DnaB/DnaD family.</text>
</comment>
<feature type="compositionally biased region" description="Polar residues" evidence="2">
    <location>
        <begin position="262"/>
        <end position="278"/>
    </location>
</feature>
<dbReference type="SUPFAM" id="SSF158499">
    <property type="entry name" value="DnaD domain-like"/>
    <property type="match status" value="1"/>
</dbReference>
<evidence type="ECO:0000259" key="3">
    <source>
        <dbReference type="Pfam" id="PF07261"/>
    </source>
</evidence>
<dbReference type="PANTHER" id="PTHR37293">
    <property type="entry name" value="PHAGE REPLICATION PROTEIN-RELATED"/>
    <property type="match status" value="1"/>
</dbReference>
<evidence type="ECO:0000313" key="7">
    <source>
        <dbReference type="Proteomes" id="UP000297598"/>
    </source>
</evidence>
<feature type="compositionally biased region" description="Polar residues" evidence="2">
    <location>
        <begin position="121"/>
        <end position="132"/>
    </location>
</feature>
<dbReference type="RefSeq" id="WP_103297511.1">
    <property type="nucleotide sequence ID" value="NZ_PPQT01000025.1"/>
</dbReference>
<dbReference type="Proteomes" id="UP000254047">
    <property type="component" value="Unassembled WGS sequence"/>
</dbReference>
<organism evidence="4 6">
    <name type="scientific">Staphylococcus petrasii</name>
    <dbReference type="NCBI Taxonomy" id="1276936"/>
    <lineage>
        <taxon>Bacteria</taxon>
        <taxon>Bacillati</taxon>
        <taxon>Bacillota</taxon>
        <taxon>Bacilli</taxon>
        <taxon>Bacillales</taxon>
        <taxon>Staphylococcaceae</taxon>
        <taxon>Staphylococcus</taxon>
    </lineage>
</organism>
<dbReference type="InterPro" id="IPR036390">
    <property type="entry name" value="WH_DNA-bd_sf"/>
</dbReference>
<evidence type="ECO:0000313" key="4">
    <source>
        <dbReference type="EMBL" id="SUM44634.1"/>
    </source>
</evidence>
<keyword evidence="7" id="KW-1185">Reference proteome</keyword>
<proteinExistence type="inferred from homology"/>
<evidence type="ECO:0000256" key="1">
    <source>
        <dbReference type="ARBA" id="ARBA00093462"/>
    </source>
</evidence>
<feature type="compositionally biased region" description="Polar residues" evidence="2">
    <location>
        <begin position="140"/>
        <end position="168"/>
    </location>
</feature>
<dbReference type="Gene3D" id="1.10.10.630">
    <property type="entry name" value="DnaD domain-like"/>
    <property type="match status" value="1"/>
</dbReference>
<evidence type="ECO:0000313" key="6">
    <source>
        <dbReference type="Proteomes" id="UP000254047"/>
    </source>
</evidence>
<name>A0A380G0I1_9STAP</name>
<feature type="region of interest" description="Disordered" evidence="2">
    <location>
        <begin position="93"/>
        <end position="179"/>
    </location>
</feature>
<dbReference type="EMBL" id="UHDO01000001">
    <property type="protein sequence ID" value="SUM44634.1"/>
    <property type="molecule type" value="Genomic_DNA"/>
</dbReference>
<feature type="region of interest" description="Disordered" evidence="2">
    <location>
        <begin position="251"/>
        <end position="278"/>
    </location>
</feature>
<accession>A0A380G0I1</accession>
<dbReference type="NCBIfam" id="TIGR01446">
    <property type="entry name" value="DnaD_dom"/>
    <property type="match status" value="1"/>
</dbReference>